<sequence>VTQHTNDYDCGVCGDSFPATTGVHACNEHFYCNWCATEAVMRSMGNKYEFPVSCCSRTRDGVEPAVFRDLLGDAFMEKYTLRLEEHKTPVAIRVYCANARCAKFIHPGSFDESDQQYTVASCECDMVTCVGCKAERKPDHQCESTNPSSKPAWMPEYSSDCRIKQCPKCHEWIQRYDACNHMTCSLCQHQFFFICLLPWAKVHESLGCPLWGDVHEGHDSEGFELTKRGIHLYTGRDRNGFD</sequence>
<dbReference type="GO" id="GO:0016567">
    <property type="term" value="P:protein ubiquitination"/>
    <property type="evidence" value="ECO:0007669"/>
    <property type="project" value="InterPro"/>
</dbReference>
<reference evidence="8" key="1">
    <citation type="journal article" date="2020" name="Stud. Mycol.">
        <title>101 Dothideomycetes genomes: a test case for predicting lifestyles and emergence of pathogens.</title>
        <authorList>
            <person name="Haridas S."/>
            <person name="Albert R."/>
            <person name="Binder M."/>
            <person name="Bloem J."/>
            <person name="Labutti K."/>
            <person name="Salamov A."/>
            <person name="Andreopoulos B."/>
            <person name="Baker S."/>
            <person name="Barry K."/>
            <person name="Bills G."/>
            <person name="Bluhm B."/>
            <person name="Cannon C."/>
            <person name="Castanera R."/>
            <person name="Culley D."/>
            <person name="Daum C."/>
            <person name="Ezra D."/>
            <person name="Gonzalez J."/>
            <person name="Henrissat B."/>
            <person name="Kuo A."/>
            <person name="Liang C."/>
            <person name="Lipzen A."/>
            <person name="Lutzoni F."/>
            <person name="Magnuson J."/>
            <person name="Mondo S."/>
            <person name="Nolan M."/>
            <person name="Ohm R."/>
            <person name="Pangilinan J."/>
            <person name="Park H.-J."/>
            <person name="Ramirez L."/>
            <person name="Alfaro M."/>
            <person name="Sun H."/>
            <person name="Tritt A."/>
            <person name="Yoshinaga Y."/>
            <person name="Zwiers L.-H."/>
            <person name="Turgeon B."/>
            <person name="Goodwin S."/>
            <person name="Spatafora J."/>
            <person name="Crous P."/>
            <person name="Grigoriev I."/>
        </authorList>
    </citation>
    <scope>NUCLEOTIDE SEQUENCE</scope>
    <source>
        <strain evidence="8">CBS 113818</strain>
    </source>
</reference>
<keyword evidence="3" id="KW-0677">Repeat</keyword>
<dbReference type="GO" id="GO:0004842">
    <property type="term" value="F:ubiquitin-protein transferase activity"/>
    <property type="evidence" value="ECO:0007669"/>
    <property type="project" value="InterPro"/>
</dbReference>
<evidence type="ECO:0000256" key="3">
    <source>
        <dbReference type="ARBA" id="ARBA00022737"/>
    </source>
</evidence>
<dbReference type="Pfam" id="PF22191">
    <property type="entry name" value="IBR_1"/>
    <property type="match status" value="1"/>
</dbReference>
<evidence type="ECO:0000313" key="8">
    <source>
        <dbReference type="EMBL" id="KAF2826357.1"/>
    </source>
</evidence>
<dbReference type="AlphaFoldDB" id="A0A6A7A0X1"/>
<dbReference type="OrthoDB" id="9977870at2759"/>
<dbReference type="CDD" id="cd20336">
    <property type="entry name" value="Rcat_RBR"/>
    <property type="match status" value="1"/>
</dbReference>
<dbReference type="GO" id="GO:0008270">
    <property type="term" value="F:zinc ion binding"/>
    <property type="evidence" value="ECO:0007669"/>
    <property type="project" value="UniProtKB-KW"/>
</dbReference>
<dbReference type="PANTHER" id="PTHR11685">
    <property type="entry name" value="RBR FAMILY RING FINGER AND IBR DOMAIN-CONTAINING"/>
    <property type="match status" value="1"/>
</dbReference>
<dbReference type="Proteomes" id="UP000799424">
    <property type="component" value="Unassembled WGS sequence"/>
</dbReference>
<evidence type="ECO:0000256" key="4">
    <source>
        <dbReference type="ARBA" id="ARBA00022771"/>
    </source>
</evidence>
<evidence type="ECO:0000256" key="5">
    <source>
        <dbReference type="ARBA" id="ARBA00022786"/>
    </source>
</evidence>
<dbReference type="SUPFAM" id="SSF57850">
    <property type="entry name" value="RING/U-box"/>
    <property type="match status" value="1"/>
</dbReference>
<evidence type="ECO:0000256" key="6">
    <source>
        <dbReference type="ARBA" id="ARBA00022833"/>
    </source>
</evidence>
<proteinExistence type="predicted"/>
<feature type="non-terminal residue" evidence="8">
    <location>
        <position position="1"/>
    </location>
</feature>
<evidence type="ECO:0000313" key="9">
    <source>
        <dbReference type="Proteomes" id="UP000799424"/>
    </source>
</evidence>
<dbReference type="InterPro" id="IPR031127">
    <property type="entry name" value="E3_UB_ligase_RBR"/>
</dbReference>
<feature type="non-terminal residue" evidence="8">
    <location>
        <position position="242"/>
    </location>
</feature>
<feature type="domain" description="RING-type" evidence="7">
    <location>
        <begin position="6"/>
        <end position="214"/>
    </location>
</feature>
<name>A0A6A7A0X1_9PLEO</name>
<gene>
    <name evidence="8" type="ORF">CC86DRAFT_264141</name>
</gene>
<dbReference type="EMBL" id="MU006226">
    <property type="protein sequence ID" value="KAF2826357.1"/>
    <property type="molecule type" value="Genomic_DNA"/>
</dbReference>
<dbReference type="InterPro" id="IPR044066">
    <property type="entry name" value="TRIAD_supradom"/>
</dbReference>
<keyword evidence="2" id="KW-0479">Metal-binding</keyword>
<evidence type="ECO:0000259" key="7">
    <source>
        <dbReference type="PROSITE" id="PS51873"/>
    </source>
</evidence>
<dbReference type="Gene3D" id="1.20.120.1750">
    <property type="match status" value="1"/>
</dbReference>
<organism evidence="8 9">
    <name type="scientific">Ophiobolus disseminans</name>
    <dbReference type="NCBI Taxonomy" id="1469910"/>
    <lineage>
        <taxon>Eukaryota</taxon>
        <taxon>Fungi</taxon>
        <taxon>Dikarya</taxon>
        <taxon>Ascomycota</taxon>
        <taxon>Pezizomycotina</taxon>
        <taxon>Dothideomycetes</taxon>
        <taxon>Pleosporomycetidae</taxon>
        <taxon>Pleosporales</taxon>
        <taxon>Pleosporineae</taxon>
        <taxon>Phaeosphaeriaceae</taxon>
        <taxon>Ophiobolus</taxon>
    </lineage>
</organism>
<dbReference type="PROSITE" id="PS51873">
    <property type="entry name" value="TRIAD"/>
    <property type="match status" value="1"/>
</dbReference>
<evidence type="ECO:0000256" key="1">
    <source>
        <dbReference type="ARBA" id="ARBA00022679"/>
    </source>
</evidence>
<keyword evidence="5" id="KW-0833">Ubl conjugation pathway</keyword>
<keyword evidence="4" id="KW-0863">Zinc-finger</keyword>
<protein>
    <recommendedName>
        <fullName evidence="7">RING-type domain-containing protein</fullName>
    </recommendedName>
</protein>
<keyword evidence="6" id="KW-0862">Zinc</keyword>
<evidence type="ECO:0000256" key="2">
    <source>
        <dbReference type="ARBA" id="ARBA00022723"/>
    </source>
</evidence>
<keyword evidence="1" id="KW-0808">Transferase</keyword>
<keyword evidence="9" id="KW-1185">Reference proteome</keyword>
<accession>A0A6A7A0X1</accession>